<evidence type="ECO:0000313" key="2">
    <source>
        <dbReference type="EMBL" id="GAA0852415.1"/>
    </source>
</evidence>
<evidence type="ECO:0000313" key="3">
    <source>
        <dbReference type="Proteomes" id="UP001500359"/>
    </source>
</evidence>
<gene>
    <name evidence="2" type="ORF">GCM10009114_02180</name>
</gene>
<keyword evidence="1" id="KW-0812">Transmembrane</keyword>
<sequence>MNNKLMRLLAMFLGLAFLLIGPILSLAFLDNWITFTLEVFSSVGFGILFLYYAKTGKNLGRNLLRTLLD</sequence>
<name>A0ABN1LC68_9ALTE</name>
<comment type="caution">
    <text evidence="2">The sequence shown here is derived from an EMBL/GenBank/DDBJ whole genome shotgun (WGS) entry which is preliminary data.</text>
</comment>
<keyword evidence="1" id="KW-1133">Transmembrane helix</keyword>
<evidence type="ECO:0000256" key="1">
    <source>
        <dbReference type="SAM" id="Phobius"/>
    </source>
</evidence>
<proteinExistence type="predicted"/>
<dbReference type="Proteomes" id="UP001500359">
    <property type="component" value="Unassembled WGS sequence"/>
</dbReference>
<protein>
    <submittedName>
        <fullName evidence="2">Uncharacterized protein</fullName>
    </submittedName>
</protein>
<reference evidence="2 3" key="1">
    <citation type="journal article" date="2019" name="Int. J. Syst. Evol. Microbiol.">
        <title>The Global Catalogue of Microorganisms (GCM) 10K type strain sequencing project: providing services to taxonomists for standard genome sequencing and annotation.</title>
        <authorList>
            <consortium name="The Broad Institute Genomics Platform"/>
            <consortium name="The Broad Institute Genome Sequencing Center for Infectious Disease"/>
            <person name="Wu L."/>
            <person name="Ma J."/>
        </authorList>
    </citation>
    <scope>NUCLEOTIDE SEQUENCE [LARGE SCALE GENOMIC DNA]</scope>
    <source>
        <strain evidence="2 3">JCM 15896</strain>
    </source>
</reference>
<keyword evidence="1" id="KW-0472">Membrane</keyword>
<feature type="transmembrane region" description="Helical" evidence="1">
    <location>
        <begin position="35"/>
        <end position="53"/>
    </location>
</feature>
<accession>A0ABN1LC68</accession>
<organism evidence="2 3">
    <name type="scientific">Aliiglaciecola litoralis</name>
    <dbReference type="NCBI Taxonomy" id="582857"/>
    <lineage>
        <taxon>Bacteria</taxon>
        <taxon>Pseudomonadati</taxon>
        <taxon>Pseudomonadota</taxon>
        <taxon>Gammaproteobacteria</taxon>
        <taxon>Alteromonadales</taxon>
        <taxon>Alteromonadaceae</taxon>
        <taxon>Aliiglaciecola</taxon>
    </lineage>
</organism>
<keyword evidence="3" id="KW-1185">Reference proteome</keyword>
<dbReference type="EMBL" id="BAAAFD010000001">
    <property type="protein sequence ID" value="GAA0852415.1"/>
    <property type="molecule type" value="Genomic_DNA"/>
</dbReference>